<feature type="compositionally biased region" description="Polar residues" evidence="3">
    <location>
        <begin position="1"/>
        <end position="35"/>
    </location>
</feature>
<evidence type="ECO:0000256" key="2">
    <source>
        <dbReference type="ARBA" id="ARBA00022840"/>
    </source>
</evidence>
<proteinExistence type="predicted"/>
<dbReference type="AlphaFoldDB" id="V9DJ48"/>
<dbReference type="Pfam" id="PF00012">
    <property type="entry name" value="HSP70"/>
    <property type="match status" value="1"/>
</dbReference>
<dbReference type="CDD" id="cd10170">
    <property type="entry name" value="ASKHA_NBD_HSP70"/>
    <property type="match status" value="1"/>
</dbReference>
<name>V9DJ48_9EURO</name>
<evidence type="ECO:0000256" key="1">
    <source>
        <dbReference type="ARBA" id="ARBA00022741"/>
    </source>
</evidence>
<protein>
    <submittedName>
        <fullName evidence="4">Uncharacterized protein</fullName>
    </submittedName>
</protein>
<dbReference type="SUPFAM" id="SSF53067">
    <property type="entry name" value="Actin-like ATPase domain"/>
    <property type="match status" value="2"/>
</dbReference>
<organism evidence="4 5">
    <name type="scientific">Cladophialophora carrionii CBS 160.54</name>
    <dbReference type="NCBI Taxonomy" id="1279043"/>
    <lineage>
        <taxon>Eukaryota</taxon>
        <taxon>Fungi</taxon>
        <taxon>Dikarya</taxon>
        <taxon>Ascomycota</taxon>
        <taxon>Pezizomycotina</taxon>
        <taxon>Eurotiomycetes</taxon>
        <taxon>Chaetothyriomycetidae</taxon>
        <taxon>Chaetothyriales</taxon>
        <taxon>Herpotrichiellaceae</taxon>
        <taxon>Cladophialophora</taxon>
    </lineage>
</organism>
<dbReference type="GO" id="GO:0005524">
    <property type="term" value="F:ATP binding"/>
    <property type="evidence" value="ECO:0007669"/>
    <property type="project" value="UniProtKB-KW"/>
</dbReference>
<dbReference type="InterPro" id="IPR013126">
    <property type="entry name" value="Hsp_70_fam"/>
</dbReference>
<dbReference type="Proteomes" id="UP000030678">
    <property type="component" value="Unassembled WGS sequence"/>
</dbReference>
<evidence type="ECO:0000256" key="3">
    <source>
        <dbReference type="SAM" id="MobiDB-lite"/>
    </source>
</evidence>
<accession>V9DJ48</accession>
<evidence type="ECO:0000313" key="5">
    <source>
        <dbReference type="Proteomes" id="UP000030678"/>
    </source>
</evidence>
<feature type="region of interest" description="Disordered" evidence="3">
    <location>
        <begin position="1"/>
        <end position="43"/>
    </location>
</feature>
<dbReference type="GO" id="GO:0140662">
    <property type="term" value="F:ATP-dependent protein folding chaperone"/>
    <property type="evidence" value="ECO:0007669"/>
    <property type="project" value="InterPro"/>
</dbReference>
<sequence>MPRNTRSSYKSSTGAGQPGTSQREIGQDRSGSQRNGSREPTCDHEQIENLTRLARHLQVIPKHRYTIAIDYGTTFSAVAHTSTSVTGPQDRKAVNLTSIKPSVIQQYPVGGGTRGWDDEVPTLSLYLGDGGREFYWGNGVFRVTNRPGVDATTVPILDLVKLDLSESEELKEERDRIQQKLRKSDVPITKAIADFLREVWRYTCQTIASEDGESHFQQSEKRVVLSVPPAWSAKAVRVMLEAAAEAGLPSPQIVAEQEAAALAVLIERGVDKKQDFQIGNTFLVVDAGGGTVDVAAYLLEQKDPFGVSEVSSAEGLACGSSLLNLAFRDWLEEMLRADKDKYSEAEFKKLLQAAPLAFEWTKREFDGLSQENWYCRISGIKESSDGRFAEDFVCISREQMCRFFDSIIDEKIIPMIRSQIREIHENSEQLAEKGLIKYIVIVGGFCASKYLQKKIRDAFTKPKPGAFPDYGIEILTQTRQHQTIVARGSVLRALNGNFVRQRRLRTSYGIKQDELFEAGTHDKKLREQDEHEDRQIVRDCILWVYRSGKLLKQDEHLQELELHWTVDLDFDFKNGNRAEEFTCEIWMSDEKDPLNNQTVTQMEADNKRE</sequence>
<keyword evidence="2" id="KW-0067">ATP-binding</keyword>
<reference evidence="4 5" key="1">
    <citation type="submission" date="2013-03" db="EMBL/GenBank/DDBJ databases">
        <title>The Genome Sequence of Cladophialophora carrionii CBS 160.54.</title>
        <authorList>
            <consortium name="The Broad Institute Genomics Platform"/>
            <person name="Cuomo C."/>
            <person name="de Hoog S."/>
            <person name="Gorbushina A."/>
            <person name="Walker B."/>
            <person name="Young S.K."/>
            <person name="Zeng Q."/>
            <person name="Gargeya S."/>
            <person name="Fitzgerald M."/>
            <person name="Haas B."/>
            <person name="Abouelleil A."/>
            <person name="Allen A.W."/>
            <person name="Alvarado L."/>
            <person name="Arachchi H.M."/>
            <person name="Berlin A.M."/>
            <person name="Chapman S.B."/>
            <person name="Gainer-Dewar J."/>
            <person name="Goldberg J."/>
            <person name="Griggs A."/>
            <person name="Gujja S."/>
            <person name="Hansen M."/>
            <person name="Howarth C."/>
            <person name="Imamovic A."/>
            <person name="Ireland A."/>
            <person name="Larimer J."/>
            <person name="McCowan C."/>
            <person name="Murphy C."/>
            <person name="Pearson M."/>
            <person name="Poon T.W."/>
            <person name="Priest M."/>
            <person name="Roberts A."/>
            <person name="Saif S."/>
            <person name="Shea T."/>
            <person name="Sisk P."/>
            <person name="Sykes S."/>
            <person name="Wortman J."/>
            <person name="Nusbaum C."/>
            <person name="Birren B."/>
        </authorList>
    </citation>
    <scope>NUCLEOTIDE SEQUENCE [LARGE SCALE GENOMIC DNA]</scope>
    <source>
        <strain evidence="4 5">CBS 160.54</strain>
    </source>
</reference>
<dbReference type="HOGENOM" id="CLU_439425_0_0_1"/>
<dbReference type="Gene3D" id="3.30.420.40">
    <property type="match status" value="1"/>
</dbReference>
<dbReference type="RefSeq" id="XP_008724524.1">
    <property type="nucleotide sequence ID" value="XM_008726302.1"/>
</dbReference>
<keyword evidence="1" id="KW-0547">Nucleotide-binding</keyword>
<dbReference type="PANTHER" id="PTHR14187">
    <property type="entry name" value="ALPHA KINASE/ELONGATION FACTOR 2 KINASE"/>
    <property type="match status" value="1"/>
</dbReference>
<dbReference type="EMBL" id="KB822700">
    <property type="protein sequence ID" value="ETI26865.1"/>
    <property type="molecule type" value="Genomic_DNA"/>
</dbReference>
<dbReference type="GeneID" id="19988804"/>
<dbReference type="InterPro" id="IPR043129">
    <property type="entry name" value="ATPase_NBD"/>
</dbReference>
<dbReference type="PANTHER" id="PTHR14187:SF5">
    <property type="entry name" value="HEAT SHOCK 70 KDA PROTEIN 12A"/>
    <property type="match status" value="1"/>
</dbReference>
<evidence type="ECO:0000313" key="4">
    <source>
        <dbReference type="EMBL" id="ETI26865.1"/>
    </source>
</evidence>
<gene>
    <name evidence="4" type="ORF">G647_10311</name>
</gene>
<dbReference type="VEuPathDB" id="FungiDB:G647_10311"/>